<keyword evidence="5 10" id="KW-0443">Lipid metabolism</keyword>
<evidence type="ECO:0000313" key="12">
    <source>
        <dbReference type="Proteomes" id="UP000065807"/>
    </source>
</evidence>
<dbReference type="PANTHER" id="PTHR30100:SF1">
    <property type="entry name" value="PHOSPHATE ACYLTRANSFERASE"/>
    <property type="match status" value="1"/>
</dbReference>
<evidence type="ECO:0000256" key="2">
    <source>
        <dbReference type="ARBA" id="ARBA00022490"/>
    </source>
</evidence>
<dbReference type="UniPathway" id="UPA00085"/>
<evidence type="ECO:0000256" key="3">
    <source>
        <dbReference type="ARBA" id="ARBA00022516"/>
    </source>
</evidence>
<evidence type="ECO:0000256" key="1">
    <source>
        <dbReference type="ARBA" id="ARBA00001232"/>
    </source>
</evidence>
<dbReference type="GO" id="GO:0005737">
    <property type="term" value="C:cytoplasm"/>
    <property type="evidence" value="ECO:0007669"/>
    <property type="project" value="UniProtKB-SubCell"/>
</dbReference>
<dbReference type="GO" id="GO:0043811">
    <property type="term" value="F:phosphate:acyl-[acyl carrier protein] acyltransferase activity"/>
    <property type="evidence" value="ECO:0007669"/>
    <property type="project" value="UniProtKB-UniRule"/>
</dbReference>
<dbReference type="InterPro" id="IPR003664">
    <property type="entry name" value="FA_synthesis"/>
</dbReference>
<dbReference type="InterPro" id="IPR012281">
    <property type="entry name" value="Phospholipid_synth_PlsX-like"/>
</dbReference>
<dbReference type="OrthoDB" id="9806408at2"/>
<evidence type="ECO:0000256" key="5">
    <source>
        <dbReference type="ARBA" id="ARBA00023098"/>
    </source>
</evidence>
<keyword evidence="2 10" id="KW-0963">Cytoplasm</keyword>
<evidence type="ECO:0000256" key="6">
    <source>
        <dbReference type="ARBA" id="ARBA00023209"/>
    </source>
</evidence>
<dbReference type="PIRSF" id="PIRSF002465">
    <property type="entry name" value="Phsphlp_syn_PlsX"/>
    <property type="match status" value="1"/>
</dbReference>
<dbReference type="GO" id="GO:0008654">
    <property type="term" value="P:phospholipid biosynthetic process"/>
    <property type="evidence" value="ECO:0007669"/>
    <property type="project" value="UniProtKB-KW"/>
</dbReference>
<comment type="catalytic activity">
    <reaction evidence="1 10">
        <text>a fatty acyl-[ACP] + phosphate = an acyl phosphate + holo-[ACP]</text>
        <dbReference type="Rhea" id="RHEA:42292"/>
        <dbReference type="Rhea" id="RHEA-COMP:9685"/>
        <dbReference type="Rhea" id="RHEA-COMP:14125"/>
        <dbReference type="ChEBI" id="CHEBI:43474"/>
        <dbReference type="ChEBI" id="CHEBI:59918"/>
        <dbReference type="ChEBI" id="CHEBI:64479"/>
        <dbReference type="ChEBI" id="CHEBI:138651"/>
        <dbReference type="EC" id="2.3.1.274"/>
    </reaction>
</comment>
<dbReference type="Pfam" id="PF02504">
    <property type="entry name" value="FA_synthesis"/>
    <property type="match status" value="1"/>
</dbReference>
<name>A0A0K2SK34_LIMPI</name>
<proteinExistence type="inferred from homology"/>
<dbReference type="HAMAP" id="MF_00019">
    <property type="entry name" value="PlsX"/>
    <property type="match status" value="1"/>
</dbReference>
<dbReference type="GO" id="GO:0006633">
    <property type="term" value="P:fatty acid biosynthetic process"/>
    <property type="evidence" value="ECO:0007669"/>
    <property type="project" value="UniProtKB-UniRule"/>
</dbReference>
<dbReference type="EC" id="2.3.1.274" evidence="8 10"/>
<dbReference type="Proteomes" id="UP000065807">
    <property type="component" value="Chromosome"/>
</dbReference>
<organism evidence="11 12">
    <name type="scientific">Limnochorda pilosa</name>
    <dbReference type="NCBI Taxonomy" id="1555112"/>
    <lineage>
        <taxon>Bacteria</taxon>
        <taxon>Bacillati</taxon>
        <taxon>Bacillota</taxon>
        <taxon>Limnochordia</taxon>
        <taxon>Limnochordales</taxon>
        <taxon>Limnochordaceae</taxon>
        <taxon>Limnochorda</taxon>
    </lineage>
</organism>
<evidence type="ECO:0000256" key="7">
    <source>
        <dbReference type="ARBA" id="ARBA00023264"/>
    </source>
</evidence>
<sequence>MNRVAVDAMSGDLGPEVAVAGALEAARRGWAEVVMVGRPEVLDPLLDGEASNLPLSVEPAAEIIGMDEHPVSAVRAKREASVVVACRLVKEGRADAAVSPGNTGATLAAALLVLGRLPGVERPALPALLPTGERPSLILDVGANVDVRPPHLLDFARMGSLYMERVVGVENPRVGLLNIGEEETKGNRLVQEAFPLLREAPGLTFVGGVEPGALLRGEADVAVADGFVGNVAIKLLEGLAEVLFGRLKQALRQGLRAQVGAALVAPRLRAVARQLDYAEYGGVPLLGARAPVLVAHGRSNARAIASAVRAAASVAGSGLWHALAERFEEREG</sequence>
<keyword evidence="12" id="KW-1185">Reference proteome</keyword>
<comment type="pathway">
    <text evidence="10">Lipid metabolism; phospholipid metabolism.</text>
</comment>
<keyword evidence="4 10" id="KW-0808">Transferase</keyword>
<dbReference type="EMBL" id="AP014924">
    <property type="protein sequence ID" value="BAS27460.1"/>
    <property type="molecule type" value="Genomic_DNA"/>
</dbReference>
<keyword evidence="6 10" id="KW-0594">Phospholipid biosynthesis</keyword>
<dbReference type="SUPFAM" id="SSF53659">
    <property type="entry name" value="Isocitrate/Isopropylmalate dehydrogenase-like"/>
    <property type="match status" value="1"/>
</dbReference>
<evidence type="ECO:0000313" key="11">
    <source>
        <dbReference type="EMBL" id="BAS27460.1"/>
    </source>
</evidence>
<evidence type="ECO:0000256" key="4">
    <source>
        <dbReference type="ARBA" id="ARBA00022679"/>
    </source>
</evidence>
<evidence type="ECO:0000256" key="10">
    <source>
        <dbReference type="HAMAP-Rule" id="MF_00019"/>
    </source>
</evidence>
<keyword evidence="7 10" id="KW-1208">Phospholipid metabolism</keyword>
<dbReference type="AlphaFoldDB" id="A0A0K2SK34"/>
<comment type="function">
    <text evidence="10">Catalyzes the reversible formation of acyl-phosphate (acyl-PO(4)) from acyl-[acyl-carrier-protein] (acyl-ACP). This enzyme utilizes acyl-ACP as fatty acyl donor, but not acyl-CoA.</text>
</comment>
<dbReference type="KEGG" id="lpil:LIP_1614"/>
<reference evidence="12" key="2">
    <citation type="journal article" date="2016" name="Int. J. Syst. Evol. Microbiol.">
        <title>Complete genome sequence and cell structure of Limnochorda pilosa, a Gram-negative spore-former within the phylum Firmicutes.</title>
        <authorList>
            <person name="Watanabe M."/>
            <person name="Kojima H."/>
            <person name="Fukui M."/>
        </authorList>
    </citation>
    <scope>NUCLEOTIDE SEQUENCE [LARGE SCALE GENOMIC DNA]</scope>
    <source>
        <strain evidence="12">HC45</strain>
    </source>
</reference>
<dbReference type="PANTHER" id="PTHR30100">
    <property type="entry name" value="FATTY ACID/PHOSPHOLIPID SYNTHESIS PROTEIN PLSX"/>
    <property type="match status" value="1"/>
</dbReference>
<keyword evidence="3 10" id="KW-0444">Lipid biosynthesis</keyword>
<dbReference type="NCBIfam" id="TIGR00182">
    <property type="entry name" value="plsX"/>
    <property type="match status" value="1"/>
</dbReference>
<comment type="similarity">
    <text evidence="10">Belongs to the PlsX family.</text>
</comment>
<protein>
    <recommendedName>
        <fullName evidence="8 10">Phosphate acyltransferase</fullName>
        <ecNumber evidence="8 10">2.3.1.274</ecNumber>
    </recommendedName>
    <alternativeName>
        <fullName evidence="10">Acyl-ACP phosphotransacylase</fullName>
    </alternativeName>
    <alternativeName>
        <fullName evidence="10">Acyl-[acyl-carrier-protein]--phosphate acyltransferase</fullName>
    </alternativeName>
    <alternativeName>
        <fullName evidence="10">Phosphate-acyl-ACP acyltransferase</fullName>
    </alternativeName>
</protein>
<dbReference type="Gene3D" id="3.40.718.10">
    <property type="entry name" value="Isopropylmalate Dehydrogenase"/>
    <property type="match status" value="1"/>
</dbReference>
<accession>A0A0K2SK34</accession>
<comment type="subunit">
    <text evidence="9 10">Homodimer. Probably interacts with PlsY.</text>
</comment>
<dbReference type="RefSeq" id="WP_082726010.1">
    <property type="nucleotide sequence ID" value="NZ_AP014924.1"/>
</dbReference>
<dbReference type="STRING" id="1555112.LIP_1614"/>
<dbReference type="PATRIC" id="fig|1555112.3.peg.1647"/>
<comment type="subcellular location">
    <subcellularLocation>
        <location evidence="10">Cytoplasm</location>
    </subcellularLocation>
    <text evidence="10">Associated with the membrane possibly through PlsY.</text>
</comment>
<keyword evidence="11" id="KW-0012">Acyltransferase</keyword>
<evidence type="ECO:0000256" key="8">
    <source>
        <dbReference type="ARBA" id="ARBA00024069"/>
    </source>
</evidence>
<reference evidence="12" key="1">
    <citation type="submission" date="2015-07" db="EMBL/GenBank/DDBJ databases">
        <title>Complete genome sequence and phylogenetic analysis of Limnochorda pilosa.</title>
        <authorList>
            <person name="Watanabe M."/>
            <person name="Kojima H."/>
            <person name="Fukui M."/>
        </authorList>
    </citation>
    <scope>NUCLEOTIDE SEQUENCE [LARGE SCALE GENOMIC DNA]</scope>
    <source>
        <strain evidence="12">HC45</strain>
    </source>
</reference>
<gene>
    <name evidence="10" type="primary">plsX</name>
    <name evidence="11" type="ORF">LIP_1614</name>
</gene>
<evidence type="ECO:0000256" key="9">
    <source>
        <dbReference type="ARBA" id="ARBA00046608"/>
    </source>
</evidence>